<dbReference type="CDD" id="cd01107">
    <property type="entry name" value="HTH_BmrR"/>
    <property type="match status" value="1"/>
</dbReference>
<proteinExistence type="predicted"/>
<dbReference type="InterPro" id="IPR047057">
    <property type="entry name" value="MerR_fam"/>
</dbReference>
<dbReference type="GO" id="GO:0003677">
    <property type="term" value="F:DNA binding"/>
    <property type="evidence" value="ECO:0007669"/>
    <property type="project" value="UniProtKB-KW"/>
</dbReference>
<evidence type="ECO:0000259" key="2">
    <source>
        <dbReference type="PROSITE" id="PS50937"/>
    </source>
</evidence>
<dbReference type="GO" id="GO:0003700">
    <property type="term" value="F:DNA-binding transcription factor activity"/>
    <property type="evidence" value="ECO:0007669"/>
    <property type="project" value="InterPro"/>
</dbReference>
<dbReference type="PROSITE" id="PS00552">
    <property type="entry name" value="HTH_MERR_1"/>
    <property type="match status" value="1"/>
</dbReference>
<evidence type="ECO:0000313" key="4">
    <source>
        <dbReference type="Proteomes" id="UP000250369"/>
    </source>
</evidence>
<dbReference type="InterPro" id="IPR009061">
    <property type="entry name" value="DNA-bd_dom_put_sf"/>
</dbReference>
<dbReference type="EMBL" id="QMFB01000026">
    <property type="protein sequence ID" value="RAV14398.1"/>
    <property type="molecule type" value="Genomic_DNA"/>
</dbReference>
<dbReference type="SUPFAM" id="SSF46955">
    <property type="entry name" value="Putative DNA-binding domain"/>
    <property type="match status" value="1"/>
</dbReference>
<dbReference type="InterPro" id="IPR010499">
    <property type="entry name" value="AraC_E-bd"/>
</dbReference>
<evidence type="ECO:0000313" key="3">
    <source>
        <dbReference type="EMBL" id="RAV14398.1"/>
    </source>
</evidence>
<dbReference type="PANTHER" id="PTHR30204">
    <property type="entry name" value="REDOX-CYCLING DRUG-SENSING TRANSCRIPTIONAL ACTIVATOR SOXR"/>
    <property type="match status" value="1"/>
</dbReference>
<feature type="domain" description="HTH merR-type" evidence="2">
    <location>
        <begin position="1"/>
        <end position="71"/>
    </location>
</feature>
<dbReference type="RefSeq" id="WP_113034981.1">
    <property type="nucleotide sequence ID" value="NZ_QMFB01000026.1"/>
</dbReference>
<dbReference type="InterPro" id="IPR000551">
    <property type="entry name" value="MerR-type_HTH_dom"/>
</dbReference>
<dbReference type="InterPro" id="IPR029442">
    <property type="entry name" value="GyrI-like"/>
</dbReference>
<dbReference type="PROSITE" id="PS50937">
    <property type="entry name" value="HTH_MERR_2"/>
    <property type="match status" value="1"/>
</dbReference>
<dbReference type="PANTHER" id="PTHR30204:SF97">
    <property type="entry name" value="MERR FAMILY REGULATORY PROTEIN"/>
    <property type="match status" value="1"/>
</dbReference>
<protein>
    <submittedName>
        <fullName evidence="3">MerR family transcriptional regulator</fullName>
    </submittedName>
</protein>
<organism evidence="3 4">
    <name type="scientific">Paenibacillus contaminans</name>
    <dbReference type="NCBI Taxonomy" id="450362"/>
    <lineage>
        <taxon>Bacteria</taxon>
        <taxon>Bacillati</taxon>
        <taxon>Bacillota</taxon>
        <taxon>Bacilli</taxon>
        <taxon>Bacillales</taxon>
        <taxon>Paenibacillaceae</taxon>
        <taxon>Paenibacillus</taxon>
    </lineage>
</organism>
<keyword evidence="4" id="KW-1185">Reference proteome</keyword>
<comment type="caution">
    <text evidence="3">The sequence shown here is derived from an EMBL/GenBank/DDBJ whole genome shotgun (WGS) entry which is preliminary data.</text>
</comment>
<accession>A0A329M3Q7</accession>
<dbReference type="Gene3D" id="1.10.1660.10">
    <property type="match status" value="1"/>
</dbReference>
<dbReference type="InterPro" id="IPR011256">
    <property type="entry name" value="Reg_factor_effector_dom_sf"/>
</dbReference>
<dbReference type="Pfam" id="PF13411">
    <property type="entry name" value="MerR_1"/>
    <property type="match status" value="1"/>
</dbReference>
<keyword evidence="1" id="KW-0238">DNA-binding</keyword>
<dbReference type="Pfam" id="PF06445">
    <property type="entry name" value="GyrI-like"/>
    <property type="match status" value="1"/>
</dbReference>
<evidence type="ECO:0000256" key="1">
    <source>
        <dbReference type="ARBA" id="ARBA00023125"/>
    </source>
</evidence>
<gene>
    <name evidence="3" type="ORF">DQG23_31385</name>
</gene>
<dbReference type="Gene3D" id="3.20.80.10">
    <property type="entry name" value="Regulatory factor, effector binding domain"/>
    <property type="match status" value="1"/>
</dbReference>
<dbReference type="SMART" id="SM00422">
    <property type="entry name" value="HTH_MERR"/>
    <property type="match status" value="1"/>
</dbReference>
<sequence length="270" mass="31768">MFKISEFSKISQLSVKTLRYYDQLNLLKPAHTDKFTGYRYYSADQMFQLHRILAFKELGFSLEQIRVMMDEQIPLEQIRGMFRIKQIEIQSVLEKEQARLDRIKERLSGIQHEGKERSQDVVLKEVEPQLVLSYRQKASLRQIPELFRQLDDYLGSYGLSSLSQMVLWHGCEESDDEIDMEVARVLAQKIPERHPFIVKQLPEVPLMATLIHHCRTTSRCTASTELAVWIERNGYRMKENEPRREICIPHEKSDDPEAFVAEIQIAVERL</sequence>
<dbReference type="SMART" id="SM00871">
    <property type="entry name" value="AraC_E_bind"/>
    <property type="match status" value="1"/>
</dbReference>
<reference evidence="3 4" key="1">
    <citation type="journal article" date="2009" name="Int. J. Syst. Evol. Microbiol.">
        <title>Paenibacillus contaminans sp. nov., isolated from a contaminated laboratory plate.</title>
        <authorList>
            <person name="Chou J.H."/>
            <person name="Lee J.H."/>
            <person name="Lin M.C."/>
            <person name="Chang P.S."/>
            <person name="Arun A.B."/>
            <person name="Young C.C."/>
            <person name="Chen W.M."/>
        </authorList>
    </citation>
    <scope>NUCLEOTIDE SEQUENCE [LARGE SCALE GENOMIC DNA]</scope>
    <source>
        <strain evidence="3 4">CKOBP-6</strain>
    </source>
</reference>
<name>A0A329M3Q7_9BACL</name>
<dbReference type="AlphaFoldDB" id="A0A329M3Q7"/>
<dbReference type="OrthoDB" id="9773308at2"/>
<dbReference type="Proteomes" id="UP000250369">
    <property type="component" value="Unassembled WGS sequence"/>
</dbReference>